<protein>
    <submittedName>
        <fullName evidence="1">Uncharacterized protein</fullName>
    </submittedName>
</protein>
<evidence type="ECO:0000313" key="1">
    <source>
        <dbReference type="EMBL" id="PKK89976.1"/>
    </source>
</evidence>
<dbReference type="SUPFAM" id="SSF51735">
    <property type="entry name" value="NAD(P)-binding Rossmann-fold domains"/>
    <property type="match status" value="1"/>
</dbReference>
<dbReference type="InterPro" id="IPR036291">
    <property type="entry name" value="NAD(P)-bd_dom_sf"/>
</dbReference>
<accession>A0A2N1PNQ2</accession>
<sequence>MERVSTGDRMIENKTQCLMNCPPGLCLIQNSGRGLILGLAGLGNVGGTAAAALRMMPVSTSGISALLLYDKDPMIRERWRLELEAIRTPWRDSHPEIHVSERPEELFQSDIFAFAVSLGVPEPGDDSDVRGRQFKNNARVLTEYASMAKSEKFDGVIGVISDPVEHLCAVMQELMELPSGRIVGLGLGVMFARAVAIAREVSMSEGNFHENGIVYGSHGAEILFLSGPTREKGFDPELSKKVSELTATRNLDIRKTGFKPYIGPALSSAALSISAIATGKPFFGSILSGDIFFGGPLRSRFSASSLGSKIEIFRENIQLCDEAEKMVALSRMALREDFCRRGTLLVKGEAECG</sequence>
<dbReference type="EMBL" id="PGXC01000009">
    <property type="protein sequence ID" value="PKK89976.1"/>
    <property type="molecule type" value="Genomic_DNA"/>
</dbReference>
<name>A0A2N1PNQ2_9BACT</name>
<organism evidence="1 2">
    <name type="scientific">Candidatus Wallbacteria bacterium HGW-Wallbacteria-1</name>
    <dbReference type="NCBI Taxonomy" id="2013854"/>
    <lineage>
        <taxon>Bacteria</taxon>
        <taxon>Candidatus Walliibacteriota</taxon>
    </lineage>
</organism>
<reference evidence="1 2" key="1">
    <citation type="journal article" date="2017" name="ISME J.">
        <title>Potential for microbial H2 and metal transformations associated with novel bacteria and archaea in deep terrestrial subsurface sediments.</title>
        <authorList>
            <person name="Hernsdorf A.W."/>
            <person name="Amano Y."/>
            <person name="Miyakawa K."/>
            <person name="Ise K."/>
            <person name="Suzuki Y."/>
            <person name="Anantharaman K."/>
            <person name="Probst A."/>
            <person name="Burstein D."/>
            <person name="Thomas B.C."/>
            <person name="Banfield J.F."/>
        </authorList>
    </citation>
    <scope>NUCLEOTIDE SEQUENCE [LARGE SCALE GENOMIC DNA]</scope>
    <source>
        <strain evidence="1">HGW-Wallbacteria-1</strain>
    </source>
</reference>
<proteinExistence type="predicted"/>
<dbReference type="Gene3D" id="3.40.50.720">
    <property type="entry name" value="NAD(P)-binding Rossmann-like Domain"/>
    <property type="match status" value="1"/>
</dbReference>
<gene>
    <name evidence="1" type="ORF">CVV64_11640</name>
</gene>
<comment type="caution">
    <text evidence="1">The sequence shown here is derived from an EMBL/GenBank/DDBJ whole genome shotgun (WGS) entry which is preliminary data.</text>
</comment>
<dbReference type="AlphaFoldDB" id="A0A2N1PNQ2"/>
<dbReference type="Proteomes" id="UP000233256">
    <property type="component" value="Unassembled WGS sequence"/>
</dbReference>
<evidence type="ECO:0000313" key="2">
    <source>
        <dbReference type="Proteomes" id="UP000233256"/>
    </source>
</evidence>